<dbReference type="Pfam" id="PF00440">
    <property type="entry name" value="TetR_N"/>
    <property type="match status" value="1"/>
</dbReference>
<gene>
    <name evidence="6" type="ORF">GCM10009727_67950</name>
</gene>
<dbReference type="InterPro" id="IPR001647">
    <property type="entry name" value="HTH_TetR"/>
</dbReference>
<dbReference type="SUPFAM" id="SSF46689">
    <property type="entry name" value="Homeodomain-like"/>
    <property type="match status" value="1"/>
</dbReference>
<proteinExistence type="predicted"/>
<evidence type="ECO:0000256" key="1">
    <source>
        <dbReference type="ARBA" id="ARBA00023015"/>
    </source>
</evidence>
<sequence>MSWASKRTFWLSKRSIGRPVADGTRERIITEALRLFAEKGYAATSVGAIEEAAGLSPRSGALYTHFGSKEEVMAAAVDDAVRLAETGFALAPMLPLGDLKAELTLVARGSLVLMNNWRNLIRVMTKERDHFPAVMADARTRLFAKSHEFLAEWLASKAPDAAGRDFEAITVIWLGALENYWLTCNLHDGPPFGMDEERFVQQWVGTLLLVLGDKR</sequence>
<dbReference type="InterPro" id="IPR050109">
    <property type="entry name" value="HTH-type_TetR-like_transc_reg"/>
</dbReference>
<evidence type="ECO:0000256" key="4">
    <source>
        <dbReference type="PROSITE-ProRule" id="PRU00335"/>
    </source>
</evidence>
<feature type="DNA-binding region" description="H-T-H motif" evidence="4">
    <location>
        <begin position="47"/>
        <end position="66"/>
    </location>
</feature>
<organism evidence="6 7">
    <name type="scientific">Actinomadura napierensis</name>
    <dbReference type="NCBI Taxonomy" id="267854"/>
    <lineage>
        <taxon>Bacteria</taxon>
        <taxon>Bacillati</taxon>
        <taxon>Actinomycetota</taxon>
        <taxon>Actinomycetes</taxon>
        <taxon>Streptosporangiales</taxon>
        <taxon>Thermomonosporaceae</taxon>
        <taxon>Actinomadura</taxon>
    </lineage>
</organism>
<dbReference type="EMBL" id="BAAAMR010000077">
    <property type="protein sequence ID" value="GAA2157784.1"/>
    <property type="molecule type" value="Genomic_DNA"/>
</dbReference>
<accession>A0ABP5M4C5</accession>
<dbReference type="Proteomes" id="UP001501020">
    <property type="component" value="Unassembled WGS sequence"/>
</dbReference>
<keyword evidence="7" id="KW-1185">Reference proteome</keyword>
<dbReference type="PANTHER" id="PTHR30055:SF234">
    <property type="entry name" value="HTH-TYPE TRANSCRIPTIONAL REGULATOR BETI"/>
    <property type="match status" value="1"/>
</dbReference>
<feature type="domain" description="HTH tetR-type" evidence="5">
    <location>
        <begin position="22"/>
        <end position="84"/>
    </location>
</feature>
<evidence type="ECO:0000256" key="2">
    <source>
        <dbReference type="ARBA" id="ARBA00023125"/>
    </source>
</evidence>
<protein>
    <submittedName>
        <fullName evidence="6">TetR/AcrR family transcriptional regulator</fullName>
    </submittedName>
</protein>
<evidence type="ECO:0000259" key="5">
    <source>
        <dbReference type="PROSITE" id="PS50977"/>
    </source>
</evidence>
<keyword evidence="2 4" id="KW-0238">DNA-binding</keyword>
<evidence type="ECO:0000313" key="7">
    <source>
        <dbReference type="Proteomes" id="UP001501020"/>
    </source>
</evidence>
<dbReference type="PANTHER" id="PTHR30055">
    <property type="entry name" value="HTH-TYPE TRANSCRIPTIONAL REGULATOR RUTR"/>
    <property type="match status" value="1"/>
</dbReference>
<reference evidence="7" key="1">
    <citation type="journal article" date="2019" name="Int. J. Syst. Evol. Microbiol.">
        <title>The Global Catalogue of Microorganisms (GCM) 10K type strain sequencing project: providing services to taxonomists for standard genome sequencing and annotation.</title>
        <authorList>
            <consortium name="The Broad Institute Genomics Platform"/>
            <consortium name="The Broad Institute Genome Sequencing Center for Infectious Disease"/>
            <person name="Wu L."/>
            <person name="Ma J."/>
        </authorList>
    </citation>
    <scope>NUCLEOTIDE SEQUENCE [LARGE SCALE GENOMIC DNA]</scope>
    <source>
        <strain evidence="7">JCM 13850</strain>
    </source>
</reference>
<dbReference type="InterPro" id="IPR009057">
    <property type="entry name" value="Homeodomain-like_sf"/>
</dbReference>
<comment type="caution">
    <text evidence="6">The sequence shown here is derived from an EMBL/GenBank/DDBJ whole genome shotgun (WGS) entry which is preliminary data.</text>
</comment>
<dbReference type="Gene3D" id="1.10.357.10">
    <property type="entry name" value="Tetracycline Repressor, domain 2"/>
    <property type="match status" value="1"/>
</dbReference>
<keyword evidence="3" id="KW-0804">Transcription</keyword>
<evidence type="ECO:0000256" key="3">
    <source>
        <dbReference type="ARBA" id="ARBA00023163"/>
    </source>
</evidence>
<evidence type="ECO:0000313" key="6">
    <source>
        <dbReference type="EMBL" id="GAA2157784.1"/>
    </source>
</evidence>
<name>A0ABP5M4C5_9ACTN</name>
<dbReference type="PROSITE" id="PS50977">
    <property type="entry name" value="HTH_TETR_2"/>
    <property type="match status" value="1"/>
</dbReference>
<keyword evidence="1" id="KW-0805">Transcription regulation</keyword>